<evidence type="ECO:0000313" key="3">
    <source>
        <dbReference type="Proteomes" id="UP001189429"/>
    </source>
</evidence>
<gene>
    <name evidence="2" type="ORF">PCOR1329_LOCUS59545</name>
</gene>
<reference evidence="2" key="1">
    <citation type="submission" date="2023-10" db="EMBL/GenBank/DDBJ databases">
        <authorList>
            <person name="Chen Y."/>
            <person name="Shah S."/>
            <person name="Dougan E. K."/>
            <person name="Thang M."/>
            <person name="Chan C."/>
        </authorList>
    </citation>
    <scope>NUCLEOTIDE SEQUENCE [LARGE SCALE GENOMIC DNA]</scope>
</reference>
<proteinExistence type="predicted"/>
<dbReference type="EMBL" id="CAUYUJ010017427">
    <property type="protein sequence ID" value="CAK0874732.1"/>
    <property type="molecule type" value="Genomic_DNA"/>
</dbReference>
<comment type="caution">
    <text evidence="2">The sequence shown here is derived from an EMBL/GenBank/DDBJ whole genome shotgun (WGS) entry which is preliminary data.</text>
</comment>
<evidence type="ECO:0000313" key="2">
    <source>
        <dbReference type="EMBL" id="CAK0874732.1"/>
    </source>
</evidence>
<keyword evidence="3" id="KW-1185">Reference proteome</keyword>
<keyword evidence="1" id="KW-0732">Signal</keyword>
<accession>A0ABN9VN01</accession>
<protein>
    <submittedName>
        <fullName evidence="2">Uncharacterized protein</fullName>
    </submittedName>
</protein>
<sequence length="206" mass="21285">MAQHRTCALLCGILVFAQCPHASLARRPSAIERLSEASFVDGSAVLEVAAPGHFQEPVQLRSSAENASKALIQRHDHLLDAAVASNLTLGRGDAQSGRSCIVGAALQEMFRTNARLKGFVANLALAMFAAGLAANGAGESPENCFATACIAGGFWTGGQLVNACVKVSDEAVSGRGQCRVAPEAPAAPVAVTKDEETGQIEVVCRA</sequence>
<feature type="signal peptide" evidence="1">
    <location>
        <begin position="1"/>
        <end position="25"/>
    </location>
</feature>
<organism evidence="2 3">
    <name type="scientific">Prorocentrum cordatum</name>
    <dbReference type="NCBI Taxonomy" id="2364126"/>
    <lineage>
        <taxon>Eukaryota</taxon>
        <taxon>Sar</taxon>
        <taxon>Alveolata</taxon>
        <taxon>Dinophyceae</taxon>
        <taxon>Prorocentrales</taxon>
        <taxon>Prorocentraceae</taxon>
        <taxon>Prorocentrum</taxon>
    </lineage>
</organism>
<feature type="chain" id="PRO_5045083034" evidence="1">
    <location>
        <begin position="26"/>
        <end position="206"/>
    </location>
</feature>
<name>A0ABN9VN01_9DINO</name>
<dbReference type="Proteomes" id="UP001189429">
    <property type="component" value="Unassembled WGS sequence"/>
</dbReference>
<evidence type="ECO:0000256" key="1">
    <source>
        <dbReference type="SAM" id="SignalP"/>
    </source>
</evidence>